<reference evidence="2" key="1">
    <citation type="submission" date="2021-01" db="EMBL/GenBank/DDBJ databases">
        <authorList>
            <person name="Corre E."/>
            <person name="Pelletier E."/>
            <person name="Niang G."/>
            <person name="Scheremetjew M."/>
            <person name="Finn R."/>
            <person name="Kale V."/>
            <person name="Holt S."/>
            <person name="Cochrane G."/>
            <person name="Meng A."/>
            <person name="Brown T."/>
            <person name="Cohen L."/>
        </authorList>
    </citation>
    <scope>NUCLEOTIDE SEQUENCE</scope>
    <source>
        <strain evidence="2">RCC2335</strain>
    </source>
</reference>
<protein>
    <submittedName>
        <fullName evidence="2">Uncharacterized protein</fullName>
    </submittedName>
</protein>
<dbReference type="EMBL" id="HBHM01002420">
    <property type="protein sequence ID" value="CAD9722646.1"/>
    <property type="molecule type" value="Transcribed_RNA"/>
</dbReference>
<organism evidence="2">
    <name type="scientific">Chloropicon roscoffensis</name>
    <dbReference type="NCBI Taxonomy" id="1461544"/>
    <lineage>
        <taxon>Eukaryota</taxon>
        <taxon>Viridiplantae</taxon>
        <taxon>Chlorophyta</taxon>
        <taxon>Chloropicophyceae</taxon>
        <taxon>Chloropicales</taxon>
        <taxon>Chloropicaceae</taxon>
        <taxon>Chloropicon</taxon>
    </lineage>
</organism>
<feature type="region of interest" description="Disordered" evidence="1">
    <location>
        <begin position="29"/>
        <end position="58"/>
    </location>
</feature>
<gene>
    <name evidence="2" type="ORF">CROS1312_LOCUS1901</name>
</gene>
<sequence>MELGPAHEAGDEPRVHEILSQLLRRATEVSSPRAFSSPTDMNEKTDDGRRGLAPQEQTEESLESLVEDSVLACTLFCCASLSDRCRRSVEDLSKLLVLLCNKKEIVLLLTDVLRSLVADECDVSWASLACALRTASSALRGITRKKHLHLLSIADLHVLVCERAARALLAGGQGPEEARDCAWSVGLVVEDASIVSVDLGSSEEPTARRLQLHCLSLLGSVYGAVVVEAVEDDFKGWAELTSKSLEALGVRSLDELGTLVLDEAGDAGASGSGSEDSWDEDEEDGGCLRVHFMGACAVAEAFLDDEVGVSGGDGQSGAGDACLNLMRMASIFLGKMIDNVEGFPGDKSPAAISRALHLLYSFTARIEGVDGLGTPCVGQRDILGFLIRLMSHFPDKPVRMRARFCMNSFFASLRPSLRFLAMAEVIGSCEYPSVKATLLVSLKDEVAAAWPSTAGEAGGDSPFLGRAALDCILGPLHQIERLPSAGEKKDCLEESSEVVVASLNALRFWLLKEKAEGGHKTRVLDEEVVKRLYSMTLPAVRETAELARKDRQRPRGFMSPVMNCNFCAPGDEWKQQIMMNLQAVGMVTQRLNELLQSEVKKVSS</sequence>
<dbReference type="PANTHER" id="PTHR15430">
    <property type="entry name" value="GLOMULIN"/>
    <property type="match status" value="1"/>
</dbReference>
<proteinExistence type="predicted"/>
<evidence type="ECO:0000313" key="2">
    <source>
        <dbReference type="EMBL" id="CAD9722646.1"/>
    </source>
</evidence>
<name>A0A7S2X3N8_9CHLO</name>
<dbReference type="PANTHER" id="PTHR15430:SF1">
    <property type="entry name" value="GLOMULIN"/>
    <property type="match status" value="1"/>
</dbReference>
<accession>A0A7S2X3N8</accession>
<dbReference type="GO" id="GO:0005737">
    <property type="term" value="C:cytoplasm"/>
    <property type="evidence" value="ECO:0007669"/>
    <property type="project" value="TreeGrafter"/>
</dbReference>
<dbReference type="InterPro" id="IPR019516">
    <property type="entry name" value="Glomulin/ALF4"/>
</dbReference>
<feature type="compositionally biased region" description="Polar residues" evidence="1">
    <location>
        <begin position="29"/>
        <end position="40"/>
    </location>
</feature>
<evidence type="ECO:0000256" key="1">
    <source>
        <dbReference type="SAM" id="MobiDB-lite"/>
    </source>
</evidence>
<dbReference type="AlphaFoldDB" id="A0A7S2X3N8"/>
<feature type="compositionally biased region" description="Basic and acidic residues" evidence="1">
    <location>
        <begin position="41"/>
        <end position="50"/>
    </location>
</feature>
<dbReference type="GO" id="GO:0055105">
    <property type="term" value="F:ubiquitin-protein transferase inhibitor activity"/>
    <property type="evidence" value="ECO:0007669"/>
    <property type="project" value="TreeGrafter"/>
</dbReference>